<organism evidence="7 8">
    <name type="scientific">Gordonia bronchialis (strain ATCC 25592 / DSM 43247 / BCRC 13721 / JCM 3198 / KCTC 3076 / NBRC 16047 / NCTC 10667)</name>
    <name type="common">Rhodococcus bronchialis</name>
    <dbReference type="NCBI Taxonomy" id="526226"/>
    <lineage>
        <taxon>Bacteria</taxon>
        <taxon>Bacillati</taxon>
        <taxon>Actinomycetota</taxon>
        <taxon>Actinomycetes</taxon>
        <taxon>Mycobacteriales</taxon>
        <taxon>Gordoniaceae</taxon>
        <taxon>Gordonia</taxon>
    </lineage>
</organism>
<keyword evidence="3" id="KW-0238">DNA-binding</keyword>
<dbReference type="CDD" id="cd05466">
    <property type="entry name" value="PBP2_LTTR_substrate"/>
    <property type="match status" value="1"/>
</dbReference>
<keyword evidence="2" id="KW-0805">Transcription regulation</keyword>
<dbReference type="InterPro" id="IPR000847">
    <property type="entry name" value="LysR_HTH_N"/>
</dbReference>
<dbReference type="GO" id="GO:0003700">
    <property type="term" value="F:DNA-binding transcription factor activity"/>
    <property type="evidence" value="ECO:0007669"/>
    <property type="project" value="InterPro"/>
</dbReference>
<evidence type="ECO:0000256" key="2">
    <source>
        <dbReference type="ARBA" id="ARBA00023015"/>
    </source>
</evidence>
<dbReference type="PANTHER" id="PTHR30346:SF28">
    <property type="entry name" value="HTH-TYPE TRANSCRIPTIONAL REGULATOR CYNR"/>
    <property type="match status" value="1"/>
</dbReference>
<sequence>MDITFQQLRCFVVTARTLHFGNAAQELHISPSTFSDTIAALEKRVGRKLFRRDPRRVALTEAGAELLPLAQQVQSSMDAVGSWIRDEDPDIGTIRVGLMVSSPRIRAVLAEAAHALGEISWEIKMLGFDGCYRALDDGQVDAVFVTAAGDLPAGRRGTRLWSEGCVVVTSRHHRLARLPQATIADLAGEKLITNTDRATSGRWTQELLGGRDIEMLAIADSFEEVLELCSAGIGVNVAGASAVDMYTHSDVAFVPLVDAGDITTYLCPPADPSPAVRRFVDLVCERYVAD</sequence>
<dbReference type="RefSeq" id="WP_012835877.1">
    <property type="nucleotide sequence ID" value="NC_013441.1"/>
</dbReference>
<dbReference type="EMBL" id="CP001802">
    <property type="protein sequence ID" value="ACY23376.1"/>
    <property type="molecule type" value="Genomic_DNA"/>
</dbReference>
<dbReference type="PANTHER" id="PTHR30346">
    <property type="entry name" value="TRANSCRIPTIONAL DUAL REGULATOR HCAR-RELATED"/>
    <property type="match status" value="1"/>
</dbReference>
<dbReference type="AlphaFoldDB" id="D0L5B8"/>
<dbReference type="OrthoDB" id="3176554at2"/>
<name>D0L5B8_GORB4</name>
<keyword evidence="8" id="KW-1185">Reference proteome</keyword>
<gene>
    <name evidence="7" type="ordered locus">Gbro_4227</name>
</gene>
<feature type="domain" description="HTH lysR-type" evidence="6">
    <location>
        <begin position="3"/>
        <end position="60"/>
    </location>
</feature>
<protein>
    <submittedName>
        <fullName evidence="7">LysR substrate-binding protein</fullName>
    </submittedName>
</protein>
<dbReference type="SUPFAM" id="SSF53850">
    <property type="entry name" value="Periplasmic binding protein-like II"/>
    <property type="match status" value="1"/>
</dbReference>
<dbReference type="Proteomes" id="UP000001219">
    <property type="component" value="Chromosome"/>
</dbReference>
<dbReference type="Pfam" id="PF03466">
    <property type="entry name" value="LysR_substrate"/>
    <property type="match status" value="1"/>
</dbReference>
<evidence type="ECO:0000256" key="3">
    <source>
        <dbReference type="ARBA" id="ARBA00023125"/>
    </source>
</evidence>
<dbReference type="HOGENOM" id="CLU_039613_6_4_11"/>
<dbReference type="STRING" id="526226.Gbro_4227"/>
<dbReference type="Gene3D" id="1.10.10.10">
    <property type="entry name" value="Winged helix-like DNA-binding domain superfamily/Winged helix DNA-binding domain"/>
    <property type="match status" value="1"/>
</dbReference>
<reference evidence="7 8" key="2">
    <citation type="journal article" date="2010" name="Stand. Genomic Sci.">
        <title>Complete genome sequence of Gordonia bronchialis type strain (3410).</title>
        <authorList>
            <person name="Ivanova N."/>
            <person name="Sikorski J."/>
            <person name="Jando M."/>
            <person name="Lapidus A."/>
            <person name="Nolan M."/>
            <person name="Lucas S."/>
            <person name="Del Rio T.G."/>
            <person name="Tice H."/>
            <person name="Copeland A."/>
            <person name="Cheng J.F."/>
            <person name="Chen F."/>
            <person name="Bruce D."/>
            <person name="Goodwin L."/>
            <person name="Pitluck S."/>
            <person name="Mavromatis K."/>
            <person name="Ovchinnikova G."/>
            <person name="Pati A."/>
            <person name="Chen A."/>
            <person name="Palaniappan K."/>
            <person name="Land M."/>
            <person name="Hauser L."/>
            <person name="Chang Y.J."/>
            <person name="Jeffries C.D."/>
            <person name="Chain P."/>
            <person name="Saunders E."/>
            <person name="Han C."/>
            <person name="Detter J.C."/>
            <person name="Brettin T."/>
            <person name="Rohde M."/>
            <person name="Goker M."/>
            <person name="Bristow J."/>
            <person name="Eisen J.A."/>
            <person name="Markowitz V."/>
            <person name="Hugenholtz P."/>
            <person name="Klenk H.P."/>
            <person name="Kyrpides N.C."/>
        </authorList>
    </citation>
    <scope>NUCLEOTIDE SEQUENCE [LARGE SCALE GENOMIC DNA]</scope>
    <source>
        <strain evidence="8">ATCC 25592 / DSM 43247 / BCRC 13721 / JCM 3198 / KCTC 3076 / NBRC 16047 / NCTC 10667</strain>
    </source>
</reference>
<dbReference type="FunFam" id="1.10.10.10:FF:000001">
    <property type="entry name" value="LysR family transcriptional regulator"/>
    <property type="match status" value="1"/>
</dbReference>
<dbReference type="Pfam" id="PF00126">
    <property type="entry name" value="HTH_1"/>
    <property type="match status" value="1"/>
</dbReference>
<dbReference type="GO" id="GO:0003677">
    <property type="term" value="F:DNA binding"/>
    <property type="evidence" value="ECO:0007669"/>
    <property type="project" value="UniProtKB-KW"/>
</dbReference>
<dbReference type="InterPro" id="IPR036390">
    <property type="entry name" value="WH_DNA-bd_sf"/>
</dbReference>
<dbReference type="PROSITE" id="PS50931">
    <property type="entry name" value="HTH_LYSR"/>
    <property type="match status" value="1"/>
</dbReference>
<dbReference type="eggNOG" id="COG0583">
    <property type="taxonomic scope" value="Bacteria"/>
</dbReference>
<dbReference type="GO" id="GO:0032993">
    <property type="term" value="C:protein-DNA complex"/>
    <property type="evidence" value="ECO:0007669"/>
    <property type="project" value="TreeGrafter"/>
</dbReference>
<dbReference type="KEGG" id="gbr:Gbro_4227"/>
<evidence type="ECO:0000313" key="7">
    <source>
        <dbReference type="EMBL" id="ACY23376.1"/>
    </source>
</evidence>
<dbReference type="SUPFAM" id="SSF46785">
    <property type="entry name" value="Winged helix' DNA-binding domain"/>
    <property type="match status" value="1"/>
</dbReference>
<dbReference type="InterPro" id="IPR005119">
    <property type="entry name" value="LysR_subst-bd"/>
</dbReference>
<evidence type="ECO:0000256" key="5">
    <source>
        <dbReference type="ARBA" id="ARBA00023163"/>
    </source>
</evidence>
<keyword evidence="4" id="KW-0010">Activator</keyword>
<proteinExistence type="inferred from homology"/>
<reference evidence="8" key="1">
    <citation type="submission" date="2009-10" db="EMBL/GenBank/DDBJ databases">
        <title>The complete chromosome of Gordonia bronchialis DSM 43247.</title>
        <authorList>
            <consortium name="US DOE Joint Genome Institute (JGI-PGF)"/>
            <person name="Lucas S."/>
            <person name="Copeland A."/>
            <person name="Lapidus A."/>
            <person name="Glavina del Rio T."/>
            <person name="Dalin E."/>
            <person name="Tice H."/>
            <person name="Bruce D."/>
            <person name="Goodwin L."/>
            <person name="Pitluck S."/>
            <person name="Kyrpides N."/>
            <person name="Mavromatis K."/>
            <person name="Ivanova N."/>
            <person name="Ovchinnikova G."/>
            <person name="Saunders E."/>
            <person name="Brettin T."/>
            <person name="Detter J.C."/>
            <person name="Han C."/>
            <person name="Larimer F."/>
            <person name="Land M."/>
            <person name="Hauser L."/>
            <person name="Markowitz V."/>
            <person name="Cheng J.-F."/>
            <person name="Hugenholtz P."/>
            <person name="Woyke T."/>
            <person name="Wu D."/>
            <person name="Jando M."/>
            <person name="Schneider S."/>
            <person name="Goeker M."/>
            <person name="Klenk H.-P."/>
            <person name="Eisen J.A."/>
        </authorList>
    </citation>
    <scope>NUCLEOTIDE SEQUENCE [LARGE SCALE GENOMIC DNA]</scope>
    <source>
        <strain evidence="8">ATCC 25592 / DSM 43247 / BCRC 13721 / JCM 3198 / KCTC 3076 / NBRC 16047 / NCTC 10667</strain>
    </source>
</reference>
<accession>D0L5B8</accession>
<evidence type="ECO:0000313" key="8">
    <source>
        <dbReference type="Proteomes" id="UP000001219"/>
    </source>
</evidence>
<evidence type="ECO:0000259" key="6">
    <source>
        <dbReference type="PROSITE" id="PS50931"/>
    </source>
</evidence>
<evidence type="ECO:0000256" key="4">
    <source>
        <dbReference type="ARBA" id="ARBA00023159"/>
    </source>
</evidence>
<dbReference type="Gene3D" id="3.40.190.290">
    <property type="match status" value="1"/>
</dbReference>
<evidence type="ECO:0000256" key="1">
    <source>
        <dbReference type="ARBA" id="ARBA00009437"/>
    </source>
</evidence>
<keyword evidence="5" id="KW-0804">Transcription</keyword>
<dbReference type="InterPro" id="IPR036388">
    <property type="entry name" value="WH-like_DNA-bd_sf"/>
</dbReference>
<comment type="similarity">
    <text evidence="1">Belongs to the LysR transcriptional regulatory family.</text>
</comment>